<evidence type="ECO:0000256" key="5">
    <source>
        <dbReference type="SAM" id="Phobius"/>
    </source>
</evidence>
<dbReference type="PANTHER" id="PTHR36926:SF1">
    <property type="entry name" value="COLICIN V PRODUCTION PROTEIN"/>
    <property type="match status" value="1"/>
</dbReference>
<comment type="subcellular location">
    <subcellularLocation>
        <location evidence="1">Membrane</location>
        <topology evidence="1">Multi-pass membrane protein</topology>
    </subcellularLocation>
</comment>
<keyword evidence="2 5" id="KW-0812">Transmembrane</keyword>
<comment type="caution">
    <text evidence="6">The sequence shown here is derived from an EMBL/GenBank/DDBJ whole genome shotgun (WGS) entry which is preliminary data.</text>
</comment>
<dbReference type="Proteomes" id="UP000192342">
    <property type="component" value="Unassembled WGS sequence"/>
</dbReference>
<name>A0A1Y1SBM1_9GAMM</name>
<evidence type="ECO:0000256" key="2">
    <source>
        <dbReference type="ARBA" id="ARBA00022692"/>
    </source>
</evidence>
<dbReference type="RefSeq" id="WP_083562058.1">
    <property type="nucleotide sequence ID" value="NZ_AQQV01000003.1"/>
</dbReference>
<keyword evidence="3 5" id="KW-1133">Transmembrane helix</keyword>
<protein>
    <submittedName>
        <fullName evidence="6">Colicin V production protein</fullName>
    </submittedName>
</protein>
<evidence type="ECO:0000256" key="1">
    <source>
        <dbReference type="ARBA" id="ARBA00004141"/>
    </source>
</evidence>
<evidence type="ECO:0000313" key="7">
    <source>
        <dbReference type="Proteomes" id="UP000192342"/>
    </source>
</evidence>
<keyword evidence="4 5" id="KW-0472">Membrane</keyword>
<dbReference type="InterPro" id="IPR003825">
    <property type="entry name" value="Colicin-V_CvpA"/>
</dbReference>
<dbReference type="InterPro" id="IPR052719">
    <property type="entry name" value="CvpA-like"/>
</dbReference>
<accession>A0A1Y1SBM1</accession>
<evidence type="ECO:0000256" key="3">
    <source>
        <dbReference type="ARBA" id="ARBA00022989"/>
    </source>
</evidence>
<dbReference type="Pfam" id="PF02674">
    <property type="entry name" value="Colicin_V"/>
    <property type="match status" value="1"/>
</dbReference>
<dbReference type="AlphaFoldDB" id="A0A1Y1SBM1"/>
<dbReference type="GO" id="GO:0016020">
    <property type="term" value="C:membrane"/>
    <property type="evidence" value="ECO:0007669"/>
    <property type="project" value="UniProtKB-SubCell"/>
</dbReference>
<gene>
    <name evidence="6" type="ORF">ATO7_12083</name>
</gene>
<dbReference type="EMBL" id="AQQV01000003">
    <property type="protein sequence ID" value="ORE86032.1"/>
    <property type="molecule type" value="Genomic_DNA"/>
</dbReference>
<sequence>MIWIDYIIIGAIALSAIISLFRGFVKEVFSLLSWILAFWVAMRFGADVAEQLFTMVSTPSARLMLGYVATFLVVLIAGALFSHFMTMLVKQTQLQGTDRALGLLFGGARGVLLVTIAVILAKMTPLDQDPWWTDSSLLSYFEELGLWVQDQLPPEAAAKLQAVQSGDVPAIVPETKS</sequence>
<evidence type="ECO:0000313" key="6">
    <source>
        <dbReference type="EMBL" id="ORE86032.1"/>
    </source>
</evidence>
<keyword evidence="7" id="KW-1185">Reference proteome</keyword>
<feature type="transmembrane region" description="Helical" evidence="5">
    <location>
        <begin position="66"/>
        <end position="89"/>
    </location>
</feature>
<dbReference type="STRING" id="1317117.ATO7_12083"/>
<feature type="transmembrane region" description="Helical" evidence="5">
    <location>
        <begin position="101"/>
        <end position="121"/>
    </location>
</feature>
<feature type="transmembrane region" description="Helical" evidence="5">
    <location>
        <begin position="6"/>
        <end position="21"/>
    </location>
</feature>
<evidence type="ECO:0000256" key="4">
    <source>
        <dbReference type="ARBA" id="ARBA00023136"/>
    </source>
</evidence>
<feature type="transmembrane region" description="Helical" evidence="5">
    <location>
        <begin position="28"/>
        <end position="46"/>
    </location>
</feature>
<reference evidence="6 7" key="1">
    <citation type="submission" date="2013-04" db="EMBL/GenBank/DDBJ databases">
        <title>Oceanococcus atlanticus 22II-S10r2 Genome Sequencing.</title>
        <authorList>
            <person name="Lai Q."/>
            <person name="Li G."/>
            <person name="Shao Z."/>
        </authorList>
    </citation>
    <scope>NUCLEOTIDE SEQUENCE [LARGE SCALE GENOMIC DNA]</scope>
    <source>
        <strain evidence="6 7">22II-S10r2</strain>
    </source>
</reference>
<organism evidence="6 7">
    <name type="scientific">Oceanococcus atlanticus</name>
    <dbReference type="NCBI Taxonomy" id="1317117"/>
    <lineage>
        <taxon>Bacteria</taxon>
        <taxon>Pseudomonadati</taxon>
        <taxon>Pseudomonadota</taxon>
        <taxon>Gammaproteobacteria</taxon>
        <taxon>Chromatiales</taxon>
        <taxon>Oceanococcaceae</taxon>
        <taxon>Oceanococcus</taxon>
    </lineage>
</organism>
<dbReference type="GO" id="GO:0009403">
    <property type="term" value="P:toxin biosynthetic process"/>
    <property type="evidence" value="ECO:0007669"/>
    <property type="project" value="InterPro"/>
</dbReference>
<proteinExistence type="predicted"/>
<dbReference type="PANTHER" id="PTHR36926">
    <property type="entry name" value="COLICIN V PRODUCTION PROTEIN"/>
    <property type="match status" value="1"/>
</dbReference>
<dbReference type="OrthoDB" id="9810601at2"/>